<dbReference type="InterPro" id="IPR016155">
    <property type="entry name" value="Mopterin_synth/thiamin_S_b"/>
</dbReference>
<sequence>MATVRIPTPLRKYTEGKDEVAVSGANIRELLDNLEGSYAGIGERIRDDKGAVRRFVNIFVADEDIRFLEGLDTPVKDADEVSIIPAIAGGLG</sequence>
<evidence type="ECO:0000313" key="2">
    <source>
        <dbReference type="Proteomes" id="UP000031599"/>
    </source>
</evidence>
<dbReference type="AlphaFoldDB" id="A0A0C1Z6I2"/>
<dbReference type="PANTHER" id="PTHR38031">
    <property type="entry name" value="SULFUR CARRIER PROTEIN SLR0821-RELATED"/>
    <property type="match status" value="1"/>
</dbReference>
<reference evidence="1 2" key="1">
    <citation type="submission" date="2014-12" db="EMBL/GenBank/DDBJ databases">
        <title>Genome assembly of Enhygromyxa salina DSM 15201.</title>
        <authorList>
            <person name="Sharma G."/>
            <person name="Subramanian S."/>
        </authorList>
    </citation>
    <scope>NUCLEOTIDE SEQUENCE [LARGE SCALE GENOMIC DNA]</scope>
    <source>
        <strain evidence="1 2">DSM 15201</strain>
    </source>
</reference>
<dbReference type="Gene3D" id="3.10.20.30">
    <property type="match status" value="1"/>
</dbReference>
<protein>
    <recommendedName>
        <fullName evidence="3">Sulfur carrier protein CysO</fullName>
    </recommendedName>
</protein>
<proteinExistence type="predicted"/>
<evidence type="ECO:0000313" key="1">
    <source>
        <dbReference type="EMBL" id="KIG13209.1"/>
    </source>
</evidence>
<gene>
    <name evidence="1" type="ORF">DB30_00432</name>
</gene>
<dbReference type="InterPro" id="IPR012675">
    <property type="entry name" value="Beta-grasp_dom_sf"/>
</dbReference>
<dbReference type="RefSeq" id="WP_052556132.1">
    <property type="nucleotide sequence ID" value="NZ_JMCC02000104.1"/>
</dbReference>
<dbReference type="InterPro" id="IPR052045">
    <property type="entry name" value="Sulfur_Carrier/Prot_Modifier"/>
</dbReference>
<evidence type="ECO:0008006" key="3">
    <source>
        <dbReference type="Google" id="ProtNLM"/>
    </source>
</evidence>
<dbReference type="SUPFAM" id="SSF54285">
    <property type="entry name" value="MoaD/ThiS"/>
    <property type="match status" value="1"/>
</dbReference>
<accession>A0A0C1Z6I2</accession>
<dbReference type="EMBL" id="JMCC02000104">
    <property type="protein sequence ID" value="KIG13209.1"/>
    <property type="molecule type" value="Genomic_DNA"/>
</dbReference>
<dbReference type="Proteomes" id="UP000031599">
    <property type="component" value="Unassembled WGS sequence"/>
</dbReference>
<organism evidence="1 2">
    <name type="scientific">Enhygromyxa salina</name>
    <dbReference type="NCBI Taxonomy" id="215803"/>
    <lineage>
        <taxon>Bacteria</taxon>
        <taxon>Pseudomonadati</taxon>
        <taxon>Myxococcota</taxon>
        <taxon>Polyangia</taxon>
        <taxon>Nannocystales</taxon>
        <taxon>Nannocystaceae</taxon>
        <taxon>Enhygromyxa</taxon>
    </lineage>
</organism>
<dbReference type="PANTHER" id="PTHR38031:SF1">
    <property type="entry name" value="SULFUR CARRIER PROTEIN CYSO"/>
    <property type="match status" value="1"/>
</dbReference>
<comment type="caution">
    <text evidence="1">The sequence shown here is derived from an EMBL/GenBank/DDBJ whole genome shotgun (WGS) entry which is preliminary data.</text>
</comment>
<dbReference type="Pfam" id="PF02597">
    <property type="entry name" value="ThiS"/>
    <property type="match status" value="1"/>
</dbReference>
<name>A0A0C1Z6I2_9BACT</name>
<dbReference type="CDD" id="cd17074">
    <property type="entry name" value="Ubl_CysO_like"/>
    <property type="match status" value="1"/>
</dbReference>
<dbReference type="InterPro" id="IPR003749">
    <property type="entry name" value="ThiS/MoaD-like"/>
</dbReference>